<proteinExistence type="predicted"/>
<organism evidence="1 2">
    <name type="scientific">Ixodes persulcatus</name>
    <name type="common">Taiga tick</name>
    <dbReference type="NCBI Taxonomy" id="34615"/>
    <lineage>
        <taxon>Eukaryota</taxon>
        <taxon>Metazoa</taxon>
        <taxon>Ecdysozoa</taxon>
        <taxon>Arthropoda</taxon>
        <taxon>Chelicerata</taxon>
        <taxon>Arachnida</taxon>
        <taxon>Acari</taxon>
        <taxon>Parasitiformes</taxon>
        <taxon>Ixodida</taxon>
        <taxon>Ixodoidea</taxon>
        <taxon>Ixodidae</taxon>
        <taxon>Ixodinae</taxon>
        <taxon>Ixodes</taxon>
    </lineage>
</organism>
<dbReference type="EMBL" id="JABSTQ010009514">
    <property type="protein sequence ID" value="KAG0428517.1"/>
    <property type="molecule type" value="Genomic_DNA"/>
</dbReference>
<dbReference type="Proteomes" id="UP000805193">
    <property type="component" value="Unassembled WGS sequence"/>
</dbReference>
<protein>
    <submittedName>
        <fullName evidence="1">Uncharacterized protein</fullName>
    </submittedName>
</protein>
<sequence length="479" mass="54135">MDDNAALASEFGLPFSDLTPTEREYVRGGLRHHPTETAQPATSGPQAPKHYYQVRTSLKVPQRLPAKVEVNLPRNTLIQGYALPIVFPACVVNGTAVSKTFQILYKNEEVHLNDTVTFKVHALVDGHRIRETLSKTDFLLSVELWFTDQNFGPEHHKTIQCVSTRALTLHLDPSRGLHHHIPVLFDYFHLSAVSVTIHASLLALCQPYLSFARTGKAQWFTSSPRLSSRKTMSASLESVFFGPQTPGRLLARLQRACLVHWELCSLLLTAYGSLQRRLKECLRLLPPWQQLQLDSLDLASCLEGLSDIAKDCFLHIKSKNPAPPPWEKVFAQITKVDNEEDFLAVANSDVAQLCGALIVLWKQFLEVVLGQEKVRQQLSRQRHFQRVKRFAEAYFIIEKPRFSVLSASDASTQLFHEVTEALRRSRYLALLPPLEVECAELDGDSNNLPVIYEEHYQDFRTTPLGCGSREHSPPRTKGT</sequence>
<gene>
    <name evidence="1" type="ORF">HPB47_024497</name>
</gene>
<keyword evidence="2" id="KW-1185">Reference proteome</keyword>
<comment type="caution">
    <text evidence="1">The sequence shown here is derived from an EMBL/GenBank/DDBJ whole genome shotgun (WGS) entry which is preliminary data.</text>
</comment>
<reference evidence="1 2" key="1">
    <citation type="journal article" date="2020" name="Cell">
        <title>Large-Scale Comparative Analyses of Tick Genomes Elucidate Their Genetic Diversity and Vector Capacities.</title>
        <authorList>
            <consortium name="Tick Genome and Microbiome Consortium (TIGMIC)"/>
            <person name="Jia N."/>
            <person name="Wang J."/>
            <person name="Shi W."/>
            <person name="Du L."/>
            <person name="Sun Y."/>
            <person name="Zhan W."/>
            <person name="Jiang J.F."/>
            <person name="Wang Q."/>
            <person name="Zhang B."/>
            <person name="Ji P."/>
            <person name="Bell-Sakyi L."/>
            <person name="Cui X.M."/>
            <person name="Yuan T.T."/>
            <person name="Jiang B.G."/>
            <person name="Yang W.F."/>
            <person name="Lam T.T."/>
            <person name="Chang Q.C."/>
            <person name="Ding S.J."/>
            <person name="Wang X.J."/>
            <person name="Zhu J.G."/>
            <person name="Ruan X.D."/>
            <person name="Zhao L."/>
            <person name="Wei J.T."/>
            <person name="Ye R.Z."/>
            <person name="Que T.C."/>
            <person name="Du C.H."/>
            <person name="Zhou Y.H."/>
            <person name="Cheng J.X."/>
            <person name="Dai P.F."/>
            <person name="Guo W.B."/>
            <person name="Han X.H."/>
            <person name="Huang E.J."/>
            <person name="Li L.F."/>
            <person name="Wei W."/>
            <person name="Gao Y.C."/>
            <person name="Liu J.Z."/>
            <person name="Shao H.Z."/>
            <person name="Wang X."/>
            <person name="Wang C.C."/>
            <person name="Yang T.C."/>
            <person name="Huo Q.B."/>
            <person name="Li W."/>
            <person name="Chen H.Y."/>
            <person name="Chen S.E."/>
            <person name="Zhou L.G."/>
            <person name="Ni X.B."/>
            <person name="Tian J.H."/>
            <person name="Sheng Y."/>
            <person name="Liu T."/>
            <person name="Pan Y.S."/>
            <person name="Xia L.Y."/>
            <person name="Li J."/>
            <person name="Zhao F."/>
            <person name="Cao W.C."/>
        </authorList>
    </citation>
    <scope>NUCLEOTIDE SEQUENCE [LARGE SCALE GENOMIC DNA]</scope>
    <source>
        <strain evidence="1">Iper-2018</strain>
    </source>
</reference>
<evidence type="ECO:0000313" key="1">
    <source>
        <dbReference type="EMBL" id="KAG0428517.1"/>
    </source>
</evidence>
<accession>A0AC60Q465</accession>
<name>A0AC60Q465_IXOPE</name>
<evidence type="ECO:0000313" key="2">
    <source>
        <dbReference type="Proteomes" id="UP000805193"/>
    </source>
</evidence>
<feature type="non-terminal residue" evidence="1">
    <location>
        <position position="479"/>
    </location>
</feature>